<comment type="caution">
    <text evidence="1">The sequence shown here is derived from an EMBL/GenBank/DDBJ whole genome shotgun (WGS) entry which is preliminary data.</text>
</comment>
<reference evidence="1" key="1">
    <citation type="submission" date="2023-07" db="EMBL/GenBank/DDBJ databases">
        <title>Murine gut Bacillus species.</title>
        <authorList>
            <person name="Gutman E."/>
            <person name="Hashuel R."/>
            <person name="Litvak Y."/>
        </authorList>
    </citation>
    <scope>NUCLEOTIDE SEQUENCE</scope>
    <source>
        <strain evidence="1">RU283</strain>
    </source>
</reference>
<sequence>MKRETVSAYEDGCADQAERPMVGLCCKIPVHYALLSLERSAFYVGRRFSSKRLIRKIKSVERRKE</sequence>
<accession>A0AA90NT04</accession>
<evidence type="ECO:0000313" key="2">
    <source>
        <dbReference type="Proteomes" id="UP001178277"/>
    </source>
</evidence>
<dbReference type="EMBL" id="JAUUTP010000013">
    <property type="protein sequence ID" value="MDP1419470.1"/>
    <property type="molecule type" value="Genomic_DNA"/>
</dbReference>
<dbReference type="RefSeq" id="WP_305160726.1">
    <property type="nucleotide sequence ID" value="NZ_JAUUTP010000013.1"/>
</dbReference>
<evidence type="ECO:0000313" key="1">
    <source>
        <dbReference type="EMBL" id="MDP1419470.1"/>
    </source>
</evidence>
<dbReference type="AlphaFoldDB" id="A0AA90NT04"/>
<protein>
    <submittedName>
        <fullName evidence="1">Uncharacterized protein</fullName>
    </submittedName>
</protein>
<organism evidence="1 2">
    <name type="scientific">Peribacillus simplex</name>
    <dbReference type="NCBI Taxonomy" id="1478"/>
    <lineage>
        <taxon>Bacteria</taxon>
        <taxon>Bacillati</taxon>
        <taxon>Bacillota</taxon>
        <taxon>Bacilli</taxon>
        <taxon>Bacillales</taxon>
        <taxon>Bacillaceae</taxon>
        <taxon>Peribacillus</taxon>
    </lineage>
</organism>
<proteinExistence type="predicted"/>
<name>A0AA90NT04_9BACI</name>
<dbReference type="Proteomes" id="UP001178277">
    <property type="component" value="Unassembled WGS sequence"/>
</dbReference>
<gene>
    <name evidence="1" type="ORF">Q8G35_13750</name>
</gene>